<dbReference type="RefSeq" id="WP_163962022.1">
    <property type="nucleotide sequence ID" value="NZ_JAAGNX010000001.1"/>
</dbReference>
<comment type="caution">
    <text evidence="1">The sequence shown here is derived from an EMBL/GenBank/DDBJ whole genome shotgun (WGS) entry which is preliminary data.</text>
</comment>
<evidence type="ECO:0008006" key="3">
    <source>
        <dbReference type="Google" id="ProtNLM"/>
    </source>
</evidence>
<gene>
    <name evidence="1" type="ORF">G0Q06_02180</name>
</gene>
<proteinExistence type="predicted"/>
<evidence type="ECO:0000313" key="2">
    <source>
        <dbReference type="Proteomes" id="UP000478417"/>
    </source>
</evidence>
<keyword evidence="2" id="KW-1185">Reference proteome</keyword>
<accession>A0A6B2LZ87</accession>
<organism evidence="1 2">
    <name type="scientific">Oceanipulchritudo coccoides</name>
    <dbReference type="NCBI Taxonomy" id="2706888"/>
    <lineage>
        <taxon>Bacteria</taxon>
        <taxon>Pseudomonadati</taxon>
        <taxon>Verrucomicrobiota</taxon>
        <taxon>Opitutia</taxon>
        <taxon>Puniceicoccales</taxon>
        <taxon>Oceanipulchritudinaceae</taxon>
        <taxon>Oceanipulchritudo</taxon>
    </lineage>
</organism>
<evidence type="ECO:0000313" key="1">
    <source>
        <dbReference type="EMBL" id="NDV61254.1"/>
    </source>
</evidence>
<dbReference type="Proteomes" id="UP000478417">
    <property type="component" value="Unassembled WGS sequence"/>
</dbReference>
<dbReference type="EMBL" id="JAAGNX010000001">
    <property type="protein sequence ID" value="NDV61254.1"/>
    <property type="molecule type" value="Genomic_DNA"/>
</dbReference>
<name>A0A6B2LZ87_9BACT</name>
<dbReference type="AlphaFoldDB" id="A0A6B2LZ87"/>
<sequence>MKVKNREPNGASLPQLETVPDKWGKVSGQRLLEILFPDEASRPTLRFLRSLQARRLIPFYKIGRLVYFDVAEAQEALNDRMRVNARWEADA</sequence>
<reference evidence="1 2" key="1">
    <citation type="submission" date="2020-02" db="EMBL/GenBank/DDBJ databases">
        <title>Albibacoteraceae fam. nov., the first described family within the subdivision 4 Verrucomicrobia.</title>
        <authorList>
            <person name="Xi F."/>
        </authorList>
    </citation>
    <scope>NUCLEOTIDE SEQUENCE [LARGE SCALE GENOMIC DNA]</scope>
    <source>
        <strain evidence="1 2">CK1056</strain>
    </source>
</reference>
<protein>
    <recommendedName>
        <fullName evidence="3">Helix-turn-helix domain-containing protein</fullName>
    </recommendedName>
</protein>